<evidence type="ECO:0000313" key="2">
    <source>
        <dbReference type="Proteomes" id="UP001056585"/>
    </source>
</evidence>
<dbReference type="EMBL" id="ON189045">
    <property type="protein sequence ID" value="URA07050.1"/>
    <property type="molecule type" value="Genomic_DNA"/>
</dbReference>
<sequence length="80" mass="8738">MSSGRMLKLTLAHCGQPIFVNPLLIAGVCTPTPLDDDDLPVPEDHVHPGAFVYMAGNVDSYDVKEPAEQVAEMWQEIMNA</sequence>
<dbReference type="Proteomes" id="UP001056585">
    <property type="component" value="Segment"/>
</dbReference>
<keyword evidence="2" id="KW-1185">Reference proteome</keyword>
<accession>A0A9E7E3D8</accession>
<reference evidence="1" key="1">
    <citation type="journal article" date="2022" name="Viruses">
        <title>Isolation of novel Xanthomonas phages for the plant pathogens X. translucens and X. campestris.</title>
        <authorList>
            <person name="Erdrich S.H."/>
            <person name="Sharma V."/>
            <person name="Schurr U."/>
            <person name="Arsova B."/>
            <person name="Frunzke J."/>
        </authorList>
    </citation>
    <scope>NUCLEOTIDE SEQUENCE</scope>
</reference>
<evidence type="ECO:0000313" key="1">
    <source>
        <dbReference type="EMBL" id="URA07050.1"/>
    </source>
</evidence>
<protein>
    <submittedName>
        <fullName evidence="1">Uncharacterized protein</fullName>
    </submittedName>
</protein>
<organism evidence="1 2">
    <name type="scientific">Xanthomonas phage Elanor</name>
    <dbReference type="NCBI Taxonomy" id="2939127"/>
    <lineage>
        <taxon>Viruses</taxon>
        <taxon>Duplodnaviria</taxon>
        <taxon>Heunggongvirae</taxon>
        <taxon>Uroviricota</taxon>
        <taxon>Caudoviricetes</taxon>
        <taxon>Mesyanzhinovviridae</taxon>
        <taxon>Bradleyvirinae</taxon>
        <taxon>Elanorvirus</taxon>
        <taxon>Elanorvirus elanor</taxon>
    </lineage>
</organism>
<name>A0A9E7E3D8_9CAUD</name>
<proteinExistence type="predicted"/>
<gene>
    <name evidence="1" type="ORF">Elanor_BL40082</name>
</gene>